<sequence>MPKSCEIWISDEANKIIVAELLEINKGCTSRRGDFV</sequence>
<name>X1IIA2_9ZZZZ</name>
<dbReference type="AlphaFoldDB" id="X1IIA2"/>
<evidence type="ECO:0000313" key="1">
    <source>
        <dbReference type="EMBL" id="GAH81437.1"/>
    </source>
</evidence>
<accession>X1IIA2</accession>
<proteinExistence type="predicted"/>
<protein>
    <submittedName>
        <fullName evidence="1">Uncharacterized protein</fullName>
    </submittedName>
</protein>
<organism evidence="1">
    <name type="scientific">marine sediment metagenome</name>
    <dbReference type="NCBI Taxonomy" id="412755"/>
    <lineage>
        <taxon>unclassified sequences</taxon>
        <taxon>metagenomes</taxon>
        <taxon>ecological metagenomes</taxon>
    </lineage>
</organism>
<comment type="caution">
    <text evidence="1">The sequence shown here is derived from an EMBL/GenBank/DDBJ whole genome shotgun (WGS) entry which is preliminary data.</text>
</comment>
<reference evidence="1" key="1">
    <citation type="journal article" date="2014" name="Front. Microbiol.">
        <title>High frequency of phylogenetically diverse reductive dehalogenase-homologous genes in deep subseafloor sedimentary metagenomes.</title>
        <authorList>
            <person name="Kawai M."/>
            <person name="Futagami T."/>
            <person name="Toyoda A."/>
            <person name="Takaki Y."/>
            <person name="Nishi S."/>
            <person name="Hori S."/>
            <person name="Arai W."/>
            <person name="Tsubouchi T."/>
            <person name="Morono Y."/>
            <person name="Uchiyama I."/>
            <person name="Ito T."/>
            <person name="Fujiyama A."/>
            <person name="Inagaki F."/>
            <person name="Takami H."/>
        </authorList>
    </citation>
    <scope>NUCLEOTIDE SEQUENCE</scope>
    <source>
        <strain evidence="1">Expedition CK06-06</strain>
    </source>
</reference>
<feature type="non-terminal residue" evidence="1">
    <location>
        <position position="36"/>
    </location>
</feature>
<dbReference type="EMBL" id="BARU01044798">
    <property type="protein sequence ID" value="GAH81437.1"/>
    <property type="molecule type" value="Genomic_DNA"/>
</dbReference>
<gene>
    <name evidence="1" type="ORF">S03H2_68199</name>
</gene>